<dbReference type="OrthoDB" id="6500128at2759"/>
<accession>A0A812VTB2</accession>
<evidence type="ECO:0000256" key="1">
    <source>
        <dbReference type="ARBA" id="ARBA00004141"/>
    </source>
</evidence>
<dbReference type="SMART" id="SM00382">
    <property type="entry name" value="AAA"/>
    <property type="match status" value="1"/>
</dbReference>
<evidence type="ECO:0000256" key="9">
    <source>
        <dbReference type="ARBA" id="ARBA00023136"/>
    </source>
</evidence>
<dbReference type="GO" id="GO:0016887">
    <property type="term" value="F:ATP hydrolysis activity"/>
    <property type="evidence" value="ECO:0007669"/>
    <property type="project" value="InterPro"/>
</dbReference>
<dbReference type="InterPro" id="IPR027417">
    <property type="entry name" value="P-loop_NTPase"/>
</dbReference>
<dbReference type="InterPro" id="IPR011527">
    <property type="entry name" value="ABC1_TM_dom"/>
</dbReference>
<keyword evidence="3" id="KW-0813">Transport</keyword>
<sequence>MFRAPLSKRAESRSGGRKSTTIQLLERFYDPDKGEILVNGISLRSLPVRAWRRLIGYVGQEPVLFAASAMKNLKAGDGSITDEEAIEAARSAQILDTLTQLPKGLDTLVTGGNFSGGQKQRVAIARALARRPQILLLDEATSALDNESERMVQATLDSLDVTYGQTITTISIAHRLTSIVSSDAIYVLKACEIVVLGVRGGSGIIKRPGSRPDAQWWWSRVWGIGECSEVGGSSVSLSAALQRTQKDCREKLRLPSALIRQSPLSGYLRSMSRQSFVGAMAGDPIQNSFIAEAAHEPDEEIPVAPAVMPRLCHISRPFWTVLPFAFLIIIVEAIAAPFQALLFTDAMKSYYEKSVSVMLFKLDRACFGLALLGIVMGGSVVIMNSVFTFLQESISLQLRKLAFGSVIRMHMAFFDSPENQTSDLLVSLERHLGTILVVPARS</sequence>
<evidence type="ECO:0000259" key="12">
    <source>
        <dbReference type="PROSITE" id="PS50929"/>
    </source>
</evidence>
<dbReference type="InterPro" id="IPR003439">
    <property type="entry name" value="ABC_transporter-like_ATP-bd"/>
</dbReference>
<evidence type="ECO:0000256" key="2">
    <source>
        <dbReference type="ARBA" id="ARBA00007577"/>
    </source>
</evidence>
<dbReference type="GO" id="GO:0016020">
    <property type="term" value="C:membrane"/>
    <property type="evidence" value="ECO:0007669"/>
    <property type="project" value="UniProtKB-SubCell"/>
</dbReference>
<evidence type="ECO:0000256" key="5">
    <source>
        <dbReference type="ARBA" id="ARBA00022737"/>
    </source>
</evidence>
<evidence type="ECO:0000256" key="6">
    <source>
        <dbReference type="ARBA" id="ARBA00022741"/>
    </source>
</evidence>
<dbReference type="PROSITE" id="PS00211">
    <property type="entry name" value="ABC_TRANSPORTER_1"/>
    <property type="match status" value="1"/>
</dbReference>
<keyword evidence="14" id="KW-1185">Reference proteome</keyword>
<dbReference type="PANTHER" id="PTHR43394">
    <property type="entry name" value="ATP-DEPENDENT PERMEASE MDL1, MITOCHONDRIAL"/>
    <property type="match status" value="1"/>
</dbReference>
<evidence type="ECO:0000313" key="14">
    <source>
        <dbReference type="Proteomes" id="UP000601435"/>
    </source>
</evidence>
<feature type="non-terminal residue" evidence="13">
    <location>
        <position position="1"/>
    </location>
</feature>
<organism evidence="13 14">
    <name type="scientific">Symbiodinium necroappetens</name>
    <dbReference type="NCBI Taxonomy" id="1628268"/>
    <lineage>
        <taxon>Eukaryota</taxon>
        <taxon>Sar</taxon>
        <taxon>Alveolata</taxon>
        <taxon>Dinophyceae</taxon>
        <taxon>Suessiales</taxon>
        <taxon>Symbiodiniaceae</taxon>
        <taxon>Symbiodinium</taxon>
    </lineage>
</organism>
<comment type="caution">
    <text evidence="13">The sequence shown here is derived from an EMBL/GenBank/DDBJ whole genome shotgun (WGS) entry which is preliminary data.</text>
</comment>
<dbReference type="Pfam" id="PF00664">
    <property type="entry name" value="ABC_membrane"/>
    <property type="match status" value="1"/>
</dbReference>
<dbReference type="PROSITE" id="PS50893">
    <property type="entry name" value="ABC_TRANSPORTER_2"/>
    <property type="match status" value="1"/>
</dbReference>
<dbReference type="InterPro" id="IPR003593">
    <property type="entry name" value="AAA+_ATPase"/>
</dbReference>
<feature type="transmembrane region" description="Helical" evidence="10">
    <location>
        <begin position="318"/>
        <end position="344"/>
    </location>
</feature>
<dbReference type="PROSITE" id="PS50929">
    <property type="entry name" value="ABC_TM1F"/>
    <property type="match status" value="1"/>
</dbReference>
<dbReference type="SUPFAM" id="SSF52540">
    <property type="entry name" value="P-loop containing nucleoside triphosphate hydrolases"/>
    <property type="match status" value="1"/>
</dbReference>
<dbReference type="AlphaFoldDB" id="A0A812VTB2"/>
<dbReference type="Gene3D" id="1.20.1560.10">
    <property type="entry name" value="ABC transporter type 1, transmembrane domain"/>
    <property type="match status" value="1"/>
</dbReference>
<proteinExistence type="inferred from homology"/>
<protein>
    <submittedName>
        <fullName evidence="13">ABCB7 protein</fullName>
    </submittedName>
</protein>
<reference evidence="13" key="1">
    <citation type="submission" date="2021-02" db="EMBL/GenBank/DDBJ databases">
        <authorList>
            <person name="Dougan E. K."/>
            <person name="Rhodes N."/>
            <person name="Thang M."/>
            <person name="Chan C."/>
        </authorList>
    </citation>
    <scope>NUCLEOTIDE SEQUENCE</scope>
</reference>
<dbReference type="EMBL" id="CAJNJA010031092">
    <property type="protein sequence ID" value="CAE7652829.1"/>
    <property type="molecule type" value="Genomic_DNA"/>
</dbReference>
<keyword evidence="8 10" id="KW-1133">Transmembrane helix</keyword>
<keyword evidence="4 10" id="KW-0812">Transmembrane</keyword>
<dbReference type="InterPro" id="IPR036640">
    <property type="entry name" value="ABC1_TM_sf"/>
</dbReference>
<dbReference type="PANTHER" id="PTHR43394:SF11">
    <property type="entry name" value="ATP-BINDING CASSETTE TRANSPORTER"/>
    <property type="match status" value="1"/>
</dbReference>
<evidence type="ECO:0000256" key="10">
    <source>
        <dbReference type="SAM" id="Phobius"/>
    </source>
</evidence>
<feature type="transmembrane region" description="Helical" evidence="10">
    <location>
        <begin position="365"/>
        <end position="390"/>
    </location>
</feature>
<comment type="subcellular location">
    <subcellularLocation>
        <location evidence="1">Membrane</location>
        <topology evidence="1">Multi-pass membrane protein</topology>
    </subcellularLocation>
</comment>
<dbReference type="SUPFAM" id="SSF90123">
    <property type="entry name" value="ABC transporter transmembrane region"/>
    <property type="match status" value="1"/>
</dbReference>
<dbReference type="Gene3D" id="3.40.50.300">
    <property type="entry name" value="P-loop containing nucleotide triphosphate hydrolases"/>
    <property type="match status" value="1"/>
</dbReference>
<name>A0A812VTB2_9DINO</name>
<feature type="domain" description="ABC transporter" evidence="11">
    <location>
        <begin position="1"/>
        <end position="217"/>
    </location>
</feature>
<evidence type="ECO:0000256" key="4">
    <source>
        <dbReference type="ARBA" id="ARBA00022692"/>
    </source>
</evidence>
<feature type="domain" description="ABC transmembrane type-1" evidence="12">
    <location>
        <begin position="324"/>
        <end position="425"/>
    </location>
</feature>
<dbReference type="GO" id="GO:0015421">
    <property type="term" value="F:ABC-type oligopeptide transporter activity"/>
    <property type="evidence" value="ECO:0007669"/>
    <property type="project" value="TreeGrafter"/>
</dbReference>
<keyword evidence="9 10" id="KW-0472">Membrane</keyword>
<dbReference type="InterPro" id="IPR017871">
    <property type="entry name" value="ABC_transporter-like_CS"/>
</dbReference>
<evidence type="ECO:0000313" key="13">
    <source>
        <dbReference type="EMBL" id="CAE7652829.1"/>
    </source>
</evidence>
<gene>
    <name evidence="13" type="primary">ABCB7</name>
    <name evidence="13" type="ORF">SNEC2469_LOCUS18470</name>
</gene>
<evidence type="ECO:0000256" key="3">
    <source>
        <dbReference type="ARBA" id="ARBA00022448"/>
    </source>
</evidence>
<evidence type="ECO:0000256" key="8">
    <source>
        <dbReference type="ARBA" id="ARBA00022989"/>
    </source>
</evidence>
<evidence type="ECO:0000256" key="7">
    <source>
        <dbReference type="ARBA" id="ARBA00022840"/>
    </source>
</evidence>
<evidence type="ECO:0000259" key="11">
    <source>
        <dbReference type="PROSITE" id="PS50893"/>
    </source>
</evidence>
<feature type="non-terminal residue" evidence="13">
    <location>
        <position position="442"/>
    </location>
</feature>
<keyword evidence="6" id="KW-0547">Nucleotide-binding</keyword>
<dbReference type="Pfam" id="PF00005">
    <property type="entry name" value="ABC_tran"/>
    <property type="match status" value="1"/>
</dbReference>
<keyword evidence="5" id="KW-0677">Repeat</keyword>
<keyword evidence="7" id="KW-0067">ATP-binding</keyword>
<dbReference type="GO" id="GO:0005524">
    <property type="term" value="F:ATP binding"/>
    <property type="evidence" value="ECO:0007669"/>
    <property type="project" value="UniProtKB-KW"/>
</dbReference>
<dbReference type="InterPro" id="IPR039421">
    <property type="entry name" value="Type_1_exporter"/>
</dbReference>
<comment type="similarity">
    <text evidence="2">Belongs to the ABC transporter superfamily. ABCB family. Multidrug resistance exporter (TC 3.A.1.201) subfamily.</text>
</comment>
<dbReference type="Proteomes" id="UP000601435">
    <property type="component" value="Unassembled WGS sequence"/>
</dbReference>